<evidence type="ECO:0000256" key="1">
    <source>
        <dbReference type="SAM" id="SignalP"/>
    </source>
</evidence>
<accession>A0A5D8ZE16</accession>
<comment type="caution">
    <text evidence="2">The sequence shown here is derived from an EMBL/GenBank/DDBJ whole genome shotgun (WGS) entry which is preliminary data.</text>
</comment>
<protein>
    <recommendedName>
        <fullName evidence="4">TonB C-terminal domain-containing protein</fullName>
    </recommendedName>
</protein>
<gene>
    <name evidence="2" type="ORF">FW781_19225</name>
</gene>
<dbReference type="AlphaFoldDB" id="A0A5D8ZE16"/>
<feature type="chain" id="PRO_5022750579" description="TonB C-terminal domain-containing protein" evidence="1">
    <location>
        <begin position="21"/>
        <end position="231"/>
    </location>
</feature>
<keyword evidence="3" id="KW-1185">Reference proteome</keyword>
<evidence type="ECO:0008006" key="4">
    <source>
        <dbReference type="Google" id="ProtNLM"/>
    </source>
</evidence>
<organism evidence="2 3">
    <name type="scientific">Chryseobacterium panacisoli</name>
    <dbReference type="NCBI Taxonomy" id="1807141"/>
    <lineage>
        <taxon>Bacteria</taxon>
        <taxon>Pseudomonadati</taxon>
        <taxon>Bacteroidota</taxon>
        <taxon>Flavobacteriia</taxon>
        <taxon>Flavobacteriales</taxon>
        <taxon>Weeksellaceae</taxon>
        <taxon>Chryseobacterium group</taxon>
        <taxon>Chryseobacterium</taxon>
    </lineage>
</organism>
<evidence type="ECO:0000313" key="2">
    <source>
        <dbReference type="EMBL" id="TZF93099.1"/>
    </source>
</evidence>
<reference evidence="2 3" key="1">
    <citation type="submission" date="2019-08" db="EMBL/GenBank/DDBJ databases">
        <title>Draft genome sequence of Chryseobacterium sp. Gsoil 183.</title>
        <authorList>
            <person name="Im W.-T."/>
        </authorList>
    </citation>
    <scope>NUCLEOTIDE SEQUENCE [LARGE SCALE GENOMIC DNA]</scope>
    <source>
        <strain evidence="2 3">Gsoil 183</strain>
    </source>
</reference>
<sequence length="231" mass="26397">MIRKILQVLGLILVCALGKAQTFDLLQGDMNPYKGGAVQFYKDLNTVLIESHSEHCNNRRSEMFLAELEIEKGQAKIINKTLSDNCPTAVFVKALNEINKLKKWKKGADVQKYVSIIFYPIDYFDNFKENYTTKGLKKSAEFPGGMGEFRNRLLINLKNQNIRNADGVTAEIRFKVNQEGVLQDIIIQPEDLQDDIKNKIMKAVGQITEKWQPESFRSVPITSTYTMRVTL</sequence>
<dbReference type="OrthoDB" id="1265378at2"/>
<evidence type="ECO:0000313" key="3">
    <source>
        <dbReference type="Proteomes" id="UP000323884"/>
    </source>
</evidence>
<dbReference type="RefSeq" id="WP_149388901.1">
    <property type="nucleotide sequence ID" value="NZ_VTRU01000006.1"/>
</dbReference>
<dbReference type="EMBL" id="VTRU01000006">
    <property type="protein sequence ID" value="TZF93099.1"/>
    <property type="molecule type" value="Genomic_DNA"/>
</dbReference>
<name>A0A5D8ZE16_9FLAO</name>
<feature type="signal peptide" evidence="1">
    <location>
        <begin position="1"/>
        <end position="20"/>
    </location>
</feature>
<keyword evidence="1" id="KW-0732">Signal</keyword>
<proteinExistence type="predicted"/>
<dbReference type="Proteomes" id="UP000323884">
    <property type="component" value="Unassembled WGS sequence"/>
</dbReference>